<evidence type="ECO:0000256" key="3">
    <source>
        <dbReference type="ARBA" id="ARBA00022917"/>
    </source>
</evidence>
<dbReference type="Pfam" id="PF01008">
    <property type="entry name" value="IF-2B"/>
    <property type="match status" value="1"/>
</dbReference>
<reference evidence="6" key="1">
    <citation type="submission" date="2016-03" db="EMBL/GenBank/DDBJ databases">
        <authorList>
            <person name="Oger P.M."/>
        </authorList>
    </citation>
    <scope>NUCLEOTIDE SEQUENCE [LARGE SCALE GENOMIC DNA]</scope>
    <source>
        <strain evidence="6">OG-1</strain>
    </source>
</reference>
<evidence type="ECO:0000256" key="1">
    <source>
        <dbReference type="ARBA" id="ARBA00007251"/>
    </source>
</evidence>
<dbReference type="PANTHER" id="PTHR45860">
    <property type="entry name" value="TRANSLATION INITIATION FACTOR EIF-2B SUBUNIT ALPHA"/>
    <property type="match status" value="1"/>
</dbReference>
<evidence type="ECO:0000313" key="6">
    <source>
        <dbReference type="Proteomes" id="UP000073604"/>
    </source>
</evidence>
<dbReference type="OrthoDB" id="45195at2157"/>
<dbReference type="GO" id="GO:0005085">
    <property type="term" value="F:guanyl-nucleotide exchange factor activity"/>
    <property type="evidence" value="ECO:0007669"/>
    <property type="project" value="TreeGrafter"/>
</dbReference>
<dbReference type="InterPro" id="IPR027363">
    <property type="entry name" value="M1Pi_N"/>
</dbReference>
<dbReference type="Gene3D" id="1.20.120.420">
    <property type="entry name" value="translation initiation factor eif-2b, domain 1"/>
    <property type="match status" value="1"/>
</dbReference>
<keyword evidence="2 5" id="KW-0396">Initiation factor</keyword>
<dbReference type="SUPFAM" id="SSF100950">
    <property type="entry name" value="NagB/RpiA/CoA transferase-like"/>
    <property type="match status" value="1"/>
</dbReference>
<dbReference type="InterPro" id="IPR000649">
    <property type="entry name" value="IF-2B-related"/>
</dbReference>
<gene>
    <name evidence="5" type="ORF">A0127_09980</name>
</gene>
<dbReference type="EMBL" id="CP014750">
    <property type="protein sequence ID" value="AMQ19466.1"/>
    <property type="molecule type" value="Genomic_DNA"/>
</dbReference>
<dbReference type="Proteomes" id="UP000073604">
    <property type="component" value="Chromosome"/>
</dbReference>
<organism evidence="5 6">
    <name type="scientific">Thermococcus peptonophilus</name>
    <dbReference type="NCBI Taxonomy" id="53952"/>
    <lineage>
        <taxon>Archaea</taxon>
        <taxon>Methanobacteriati</taxon>
        <taxon>Methanobacteriota</taxon>
        <taxon>Thermococci</taxon>
        <taxon>Thermococcales</taxon>
        <taxon>Thermococcaceae</taxon>
        <taxon>Thermococcus</taxon>
    </lineage>
</organism>
<dbReference type="PANTHER" id="PTHR45860:SF1">
    <property type="entry name" value="TRANSLATION INITIATION FACTOR EIF-2B SUBUNIT ALPHA"/>
    <property type="match status" value="1"/>
</dbReference>
<evidence type="ECO:0000313" key="5">
    <source>
        <dbReference type="EMBL" id="AMQ19466.1"/>
    </source>
</evidence>
<dbReference type="STRING" id="53952.A0127_09980"/>
<proteinExistence type="inferred from homology"/>
<keyword evidence="3" id="KW-0648">Protein biosynthesis</keyword>
<dbReference type="GeneID" id="27140878"/>
<dbReference type="KEGG" id="tpep:A0127_09980"/>
<evidence type="ECO:0000256" key="2">
    <source>
        <dbReference type="ARBA" id="ARBA00022540"/>
    </source>
</evidence>
<keyword evidence="6" id="KW-1185">Reference proteome</keyword>
<dbReference type="NCBIfam" id="NF006210">
    <property type="entry name" value="PRK08335.1"/>
    <property type="match status" value="1"/>
</dbReference>
<dbReference type="InterPro" id="IPR037171">
    <property type="entry name" value="NagB/RpiA_transferase-like"/>
</dbReference>
<dbReference type="AlphaFoldDB" id="A0A142CXG4"/>
<accession>A0A142CXG4</accession>
<name>A0A142CXG4_9EURY</name>
<comment type="similarity">
    <text evidence="1 4">Belongs to the eIF-2B alpha/beta/delta subunits family.</text>
</comment>
<protein>
    <submittedName>
        <fullName evidence="5">Translation initiation factor IF-2B subunit alpha</fullName>
    </submittedName>
</protein>
<dbReference type="GO" id="GO:0003743">
    <property type="term" value="F:translation initiation factor activity"/>
    <property type="evidence" value="ECO:0007669"/>
    <property type="project" value="UniProtKB-KW"/>
</dbReference>
<dbReference type="InterPro" id="IPR051501">
    <property type="entry name" value="eIF2B_alpha/beta/delta"/>
</dbReference>
<evidence type="ECO:0000256" key="4">
    <source>
        <dbReference type="RuleBase" id="RU003814"/>
    </source>
</evidence>
<sequence length="275" mass="30480">MLPPKIRSLLEDMRVERIRGASWMAQKGAEAYLLLADLLEGNELKNALQEMREELPKVNPTMASLYNLVRFIPVTDDPYLLKSRAEEFLKLIHEAKKEIGNIGSELIDNGDVVITHSFSSAVLEVFASAKMKGRSFRVILTESAPDFEGLALANELSALGISYEVITDAQVGLFSKEATLALVGADNVTRDGAVINKAGTYPLALACYDNSVPFYVAAESFKFHPELNSGDVELVERPYARNGHRVRNILFDVTPWKYIRGIITELGILVPPKEI</sequence>
<dbReference type="Gene3D" id="3.40.50.10470">
    <property type="entry name" value="Translation initiation factor eif-2b, domain 2"/>
    <property type="match status" value="1"/>
</dbReference>
<dbReference type="RefSeq" id="WP_062390771.1">
    <property type="nucleotide sequence ID" value="NZ_CP014750.1"/>
</dbReference>
<dbReference type="InterPro" id="IPR042529">
    <property type="entry name" value="IF_2B-like_C"/>
</dbReference>